<sequence>MENECSDLIYSVLCKCDIIIKNVYKCESSPSRMCVYMGIQFFCIAAVDVDVDQYPSTIDND</sequence>
<evidence type="ECO:0000313" key="1">
    <source>
        <dbReference type="EMBL" id="KAJ1362032.1"/>
    </source>
</evidence>
<dbReference type="EMBL" id="JAHQIW010004346">
    <property type="protein sequence ID" value="KAJ1362032.1"/>
    <property type="molecule type" value="Genomic_DNA"/>
</dbReference>
<accession>A0AAD5N585</accession>
<evidence type="ECO:0000313" key="2">
    <source>
        <dbReference type="Proteomes" id="UP001196413"/>
    </source>
</evidence>
<comment type="caution">
    <text evidence="1">The sequence shown here is derived from an EMBL/GenBank/DDBJ whole genome shotgun (WGS) entry which is preliminary data.</text>
</comment>
<protein>
    <submittedName>
        <fullName evidence="1">Uncharacterized protein</fullName>
    </submittedName>
</protein>
<keyword evidence="2" id="KW-1185">Reference proteome</keyword>
<gene>
    <name evidence="1" type="ORF">KIN20_021441</name>
</gene>
<dbReference type="AlphaFoldDB" id="A0AAD5N585"/>
<reference evidence="1" key="1">
    <citation type="submission" date="2021-06" db="EMBL/GenBank/DDBJ databases">
        <title>Parelaphostrongylus tenuis whole genome reference sequence.</title>
        <authorList>
            <person name="Garwood T.J."/>
            <person name="Larsen P.A."/>
            <person name="Fountain-Jones N.M."/>
            <person name="Garbe J.R."/>
            <person name="Macchietto M.G."/>
            <person name="Kania S.A."/>
            <person name="Gerhold R.W."/>
            <person name="Richards J.E."/>
            <person name="Wolf T.M."/>
        </authorList>
    </citation>
    <scope>NUCLEOTIDE SEQUENCE</scope>
    <source>
        <strain evidence="1">MNPRO001-30</strain>
        <tissue evidence="1">Meninges</tissue>
    </source>
</reference>
<organism evidence="1 2">
    <name type="scientific">Parelaphostrongylus tenuis</name>
    <name type="common">Meningeal worm</name>
    <dbReference type="NCBI Taxonomy" id="148309"/>
    <lineage>
        <taxon>Eukaryota</taxon>
        <taxon>Metazoa</taxon>
        <taxon>Ecdysozoa</taxon>
        <taxon>Nematoda</taxon>
        <taxon>Chromadorea</taxon>
        <taxon>Rhabditida</taxon>
        <taxon>Rhabditina</taxon>
        <taxon>Rhabditomorpha</taxon>
        <taxon>Strongyloidea</taxon>
        <taxon>Metastrongylidae</taxon>
        <taxon>Parelaphostrongylus</taxon>
    </lineage>
</organism>
<dbReference type="Proteomes" id="UP001196413">
    <property type="component" value="Unassembled WGS sequence"/>
</dbReference>
<name>A0AAD5N585_PARTN</name>
<proteinExistence type="predicted"/>